<dbReference type="PANTHER" id="PTHR10131:SF94">
    <property type="entry name" value="TNF RECEPTOR-ASSOCIATED FACTOR 4"/>
    <property type="match status" value="1"/>
</dbReference>
<name>A0A9N8DL10_9STRA</name>
<keyword evidence="1 4" id="KW-0479">Metal-binding</keyword>
<feature type="zinc finger region" description="TRAF-type" evidence="4">
    <location>
        <begin position="209"/>
        <end position="255"/>
    </location>
</feature>
<gene>
    <name evidence="8" type="ORF">SEMRO_138_G064670.1</name>
</gene>
<dbReference type="SUPFAM" id="SSF57850">
    <property type="entry name" value="RING/U-box"/>
    <property type="match status" value="1"/>
</dbReference>
<evidence type="ECO:0000256" key="4">
    <source>
        <dbReference type="PROSITE-ProRule" id="PRU00207"/>
    </source>
</evidence>
<dbReference type="PROSITE" id="PS50089">
    <property type="entry name" value="ZF_RING_2"/>
    <property type="match status" value="1"/>
</dbReference>
<feature type="domain" description="TRAF-type" evidence="7">
    <location>
        <begin position="209"/>
        <end position="255"/>
    </location>
</feature>
<sequence>MGIDTEHFVDQPVNEDYVCFICYQVQNEPTIVCSYFHSFCFSCISTWAEQSNDCPMCRRFMPRNKQVSRGISRRIMNLQVRCPKHINDNKDINNKENTPPQQQQVVKTIVRTVPGRTLRSGKRTQIQQKQTEVVPPPSPQGCSWTGPLRCLEDHQTKECHFTMITCNLCQETIRASESNTHSQNECPQRMVTCPMCQDEDIKASTLVFHKDRMCPAALVTCQLCQDQVQRRNLHSIHPGVCPKVLVPCPLAQLGCCHARDPREDLQAHCCNPEHLQLVSDELHWQKLHMDWDLSRGHIGALKNKEVVQSSTIETNDLDFFLQVYVNNSNDNIRILLHLTVKSYTFVSTPLDPVSIHWKGAKSYSFPSGGHTSNNLPTTAPDYATKAFSFSMASSRTEDGNQQPFTLPMLEESFGDLDSIAISATFKLRKRDSFRVY</sequence>
<dbReference type="Proteomes" id="UP001153069">
    <property type="component" value="Unassembled WGS sequence"/>
</dbReference>
<evidence type="ECO:0000259" key="7">
    <source>
        <dbReference type="PROSITE" id="PS50145"/>
    </source>
</evidence>
<feature type="zinc finger region" description="TRAF-type" evidence="4">
    <location>
        <begin position="154"/>
        <end position="199"/>
    </location>
</feature>
<dbReference type="PANTHER" id="PTHR10131">
    <property type="entry name" value="TNF RECEPTOR ASSOCIATED FACTOR"/>
    <property type="match status" value="1"/>
</dbReference>
<evidence type="ECO:0000259" key="6">
    <source>
        <dbReference type="PROSITE" id="PS50089"/>
    </source>
</evidence>
<organism evidence="8 9">
    <name type="scientific">Seminavis robusta</name>
    <dbReference type="NCBI Taxonomy" id="568900"/>
    <lineage>
        <taxon>Eukaryota</taxon>
        <taxon>Sar</taxon>
        <taxon>Stramenopiles</taxon>
        <taxon>Ochrophyta</taxon>
        <taxon>Bacillariophyta</taxon>
        <taxon>Bacillariophyceae</taxon>
        <taxon>Bacillariophycidae</taxon>
        <taxon>Naviculales</taxon>
        <taxon>Naviculaceae</taxon>
        <taxon>Seminavis</taxon>
    </lineage>
</organism>
<dbReference type="Pfam" id="PF13639">
    <property type="entry name" value="zf-RING_2"/>
    <property type="match status" value="1"/>
</dbReference>
<dbReference type="Gene3D" id="3.30.40.10">
    <property type="entry name" value="Zinc/RING finger domain, C3HC4 (zinc finger)"/>
    <property type="match status" value="3"/>
</dbReference>
<keyword evidence="2 4" id="KW-0863">Zinc-finger</keyword>
<dbReference type="EMBL" id="CAICTM010000137">
    <property type="protein sequence ID" value="CAB9502490.1"/>
    <property type="molecule type" value="Genomic_DNA"/>
</dbReference>
<proteinExistence type="predicted"/>
<evidence type="ECO:0000256" key="5">
    <source>
        <dbReference type="SAM" id="MobiDB-lite"/>
    </source>
</evidence>
<evidence type="ECO:0000313" key="9">
    <source>
        <dbReference type="Proteomes" id="UP001153069"/>
    </source>
</evidence>
<dbReference type="InterPro" id="IPR001841">
    <property type="entry name" value="Znf_RING"/>
</dbReference>
<accession>A0A9N8DL10</accession>
<reference evidence="8" key="1">
    <citation type="submission" date="2020-06" db="EMBL/GenBank/DDBJ databases">
        <authorList>
            <consortium name="Plant Systems Biology data submission"/>
        </authorList>
    </citation>
    <scope>NUCLEOTIDE SEQUENCE</scope>
    <source>
        <strain evidence="8">D6</strain>
    </source>
</reference>
<dbReference type="OrthoDB" id="21204at2759"/>
<feature type="region of interest" description="Disordered" evidence="5">
    <location>
        <begin position="118"/>
        <end position="140"/>
    </location>
</feature>
<dbReference type="PROSITE" id="PS50145">
    <property type="entry name" value="ZF_TRAF"/>
    <property type="match status" value="2"/>
</dbReference>
<dbReference type="InterPro" id="IPR013083">
    <property type="entry name" value="Znf_RING/FYVE/PHD"/>
</dbReference>
<feature type="domain" description="TRAF-type" evidence="7">
    <location>
        <begin position="154"/>
        <end position="199"/>
    </location>
</feature>
<evidence type="ECO:0000313" key="8">
    <source>
        <dbReference type="EMBL" id="CAB9502490.1"/>
    </source>
</evidence>
<keyword evidence="8" id="KW-0675">Receptor</keyword>
<dbReference type="SUPFAM" id="SSF49599">
    <property type="entry name" value="TRAF domain-like"/>
    <property type="match status" value="1"/>
</dbReference>
<evidence type="ECO:0000256" key="3">
    <source>
        <dbReference type="ARBA" id="ARBA00022833"/>
    </source>
</evidence>
<evidence type="ECO:0000256" key="2">
    <source>
        <dbReference type="ARBA" id="ARBA00022771"/>
    </source>
</evidence>
<evidence type="ECO:0000256" key="1">
    <source>
        <dbReference type="ARBA" id="ARBA00022723"/>
    </source>
</evidence>
<dbReference type="InterPro" id="IPR001293">
    <property type="entry name" value="Znf_TRAF"/>
</dbReference>
<feature type="domain" description="RING-type" evidence="6">
    <location>
        <begin position="19"/>
        <end position="58"/>
    </location>
</feature>
<comment type="caution">
    <text evidence="8">The sequence shown here is derived from an EMBL/GenBank/DDBJ whole genome shotgun (WGS) entry which is preliminary data.</text>
</comment>
<protein>
    <submittedName>
        <fullName evidence="8">TNF receptor-associated factor 2</fullName>
    </submittedName>
</protein>
<dbReference type="AlphaFoldDB" id="A0A9N8DL10"/>
<keyword evidence="3 4" id="KW-0862">Zinc</keyword>
<dbReference type="GO" id="GO:0008270">
    <property type="term" value="F:zinc ion binding"/>
    <property type="evidence" value="ECO:0007669"/>
    <property type="project" value="UniProtKB-KW"/>
</dbReference>
<keyword evidence="9" id="KW-1185">Reference proteome</keyword>